<keyword evidence="1" id="KW-0472">Membrane</keyword>
<organism evidence="2 3">
    <name type="scientific">Strigamia maritima</name>
    <name type="common">European centipede</name>
    <name type="synonym">Geophilus maritimus</name>
    <dbReference type="NCBI Taxonomy" id="126957"/>
    <lineage>
        <taxon>Eukaryota</taxon>
        <taxon>Metazoa</taxon>
        <taxon>Ecdysozoa</taxon>
        <taxon>Arthropoda</taxon>
        <taxon>Myriapoda</taxon>
        <taxon>Chilopoda</taxon>
        <taxon>Pleurostigmophora</taxon>
        <taxon>Geophilomorpha</taxon>
        <taxon>Linotaeniidae</taxon>
        <taxon>Strigamia</taxon>
    </lineage>
</organism>
<dbReference type="SUPFAM" id="SSF56672">
    <property type="entry name" value="DNA/RNA polymerases"/>
    <property type="match status" value="1"/>
</dbReference>
<dbReference type="Gene3D" id="3.30.70.270">
    <property type="match status" value="1"/>
</dbReference>
<accession>T1IUV7</accession>
<keyword evidence="1" id="KW-0812">Transmembrane</keyword>
<evidence type="ECO:0000313" key="3">
    <source>
        <dbReference type="Proteomes" id="UP000014500"/>
    </source>
</evidence>
<dbReference type="Proteomes" id="UP000014500">
    <property type="component" value="Unassembled WGS sequence"/>
</dbReference>
<dbReference type="PANTHER" id="PTHR37984:SF13">
    <property type="entry name" value="RIBONUCLEASE H"/>
    <property type="match status" value="1"/>
</dbReference>
<dbReference type="GO" id="GO:0071897">
    <property type="term" value="P:DNA biosynthetic process"/>
    <property type="evidence" value="ECO:0007669"/>
    <property type="project" value="UniProtKB-ARBA"/>
</dbReference>
<feature type="transmembrane region" description="Helical" evidence="1">
    <location>
        <begin position="33"/>
        <end position="65"/>
    </location>
</feature>
<reference evidence="2" key="2">
    <citation type="submission" date="2015-02" db="UniProtKB">
        <authorList>
            <consortium name="EnsemblMetazoa"/>
        </authorList>
    </citation>
    <scope>IDENTIFICATION</scope>
</reference>
<sequence length="313" mass="35651">MTTRLSTYANSPVAVKGQMDVILKANATNQVEILLVLMALAVEAMCLIYCLALACLLHCACHVFVGFRFSLNNSTSFEATRLKQAPLEAHEPGASNHANFIVVGQTVREVSPFWQRTAILEFVEFSRSSLAFYKAYQQQLLDHLSSLLVAVNTDQGLFRVTRMPFEITTAAGEFQRIMEQEFKDITTVERYQDDMLISTLTKQENYRMLQSFVNIVINEQSFVNIVINEESFVNIVINEVSWKTAQQAMQDDDDMLTVLKILRNEQISADKRQNVKQYLSSPEQLFITDGLIFRGTRMLKPKSLREPVIQWAS</sequence>
<dbReference type="InterPro" id="IPR043128">
    <property type="entry name" value="Rev_trsase/Diguanyl_cyclase"/>
</dbReference>
<protein>
    <submittedName>
        <fullName evidence="2">Uncharacterized protein</fullName>
    </submittedName>
</protein>
<dbReference type="STRING" id="126957.T1IUV7"/>
<dbReference type="AlphaFoldDB" id="T1IUV7"/>
<dbReference type="HOGENOM" id="CLU_889410_0_0_1"/>
<evidence type="ECO:0000256" key="1">
    <source>
        <dbReference type="SAM" id="Phobius"/>
    </source>
</evidence>
<dbReference type="InterPro" id="IPR050951">
    <property type="entry name" value="Retrovirus_Pol_polyprotein"/>
</dbReference>
<dbReference type="PANTHER" id="PTHR37984">
    <property type="entry name" value="PROTEIN CBG26694"/>
    <property type="match status" value="1"/>
</dbReference>
<dbReference type="EnsemblMetazoa" id="SMAR004939-RA">
    <property type="protein sequence ID" value="SMAR004939-PA"/>
    <property type="gene ID" value="SMAR004939"/>
</dbReference>
<reference evidence="3" key="1">
    <citation type="submission" date="2011-05" db="EMBL/GenBank/DDBJ databases">
        <authorList>
            <person name="Richards S.R."/>
            <person name="Qu J."/>
            <person name="Jiang H."/>
            <person name="Jhangiani S.N."/>
            <person name="Agravi P."/>
            <person name="Goodspeed R."/>
            <person name="Gross S."/>
            <person name="Mandapat C."/>
            <person name="Jackson L."/>
            <person name="Mathew T."/>
            <person name="Pu L."/>
            <person name="Thornton R."/>
            <person name="Saada N."/>
            <person name="Wilczek-Boney K.B."/>
            <person name="Lee S."/>
            <person name="Kovar C."/>
            <person name="Wu Y."/>
            <person name="Scherer S.E."/>
            <person name="Worley K.C."/>
            <person name="Muzny D.M."/>
            <person name="Gibbs R."/>
        </authorList>
    </citation>
    <scope>NUCLEOTIDE SEQUENCE</scope>
    <source>
        <strain evidence="3">Brora</strain>
    </source>
</reference>
<keyword evidence="1" id="KW-1133">Transmembrane helix</keyword>
<dbReference type="Gene3D" id="3.10.10.10">
    <property type="entry name" value="HIV Type 1 Reverse Transcriptase, subunit A, domain 1"/>
    <property type="match status" value="1"/>
</dbReference>
<dbReference type="EMBL" id="AFFK01019631">
    <property type="status" value="NOT_ANNOTATED_CDS"/>
    <property type="molecule type" value="Genomic_DNA"/>
</dbReference>
<proteinExistence type="predicted"/>
<keyword evidence="3" id="KW-1185">Reference proteome</keyword>
<evidence type="ECO:0000313" key="2">
    <source>
        <dbReference type="EnsemblMetazoa" id="SMAR004939-PA"/>
    </source>
</evidence>
<dbReference type="InterPro" id="IPR043502">
    <property type="entry name" value="DNA/RNA_pol_sf"/>
</dbReference>
<name>T1IUV7_STRMM</name>